<dbReference type="PROSITE" id="PS51192">
    <property type="entry name" value="HELICASE_ATP_BIND_1"/>
    <property type="match status" value="1"/>
</dbReference>
<feature type="non-terminal residue" evidence="2">
    <location>
        <position position="207"/>
    </location>
</feature>
<dbReference type="SMART" id="SM00487">
    <property type="entry name" value="DEXDc"/>
    <property type="match status" value="1"/>
</dbReference>
<evidence type="ECO:0000259" key="1">
    <source>
        <dbReference type="PROSITE" id="PS51192"/>
    </source>
</evidence>
<dbReference type="PANTHER" id="PTHR18934:SF145">
    <property type="entry name" value="ATP-DEPENDENT RNA HELICASE DHX57-RELATED"/>
    <property type="match status" value="1"/>
</dbReference>
<dbReference type="CDD" id="cd17917">
    <property type="entry name" value="DEXHc_RHA-like"/>
    <property type="match status" value="1"/>
</dbReference>
<dbReference type="InterPro" id="IPR014001">
    <property type="entry name" value="Helicase_ATP-bd"/>
</dbReference>
<dbReference type="EMBL" id="BRYB01006866">
    <property type="protein sequence ID" value="GMI49924.1"/>
    <property type="molecule type" value="Genomic_DNA"/>
</dbReference>
<sequence>MGPFGSTRRALPVYDFKAQLLQTIGSNAVTVVSGETGSGKTTQVPQFVLEQGSEHRIPCNIIVAQPRRISAMSVAERVASERGEQIGGTVGYTIRLESKATANTRLLFCTTGILLKRLEEDPTLQNVTHVFVDEVHERSIESDFLLMCLKDMLPRRPQNQPLKVVLMSATLDADLFHRYFWGAPEVKFPGRTFPVRELYLEDVVEIT</sequence>
<proteinExistence type="predicted"/>
<keyword evidence="3" id="KW-1185">Reference proteome</keyword>
<comment type="caution">
    <text evidence="2">The sequence shown here is derived from an EMBL/GenBank/DDBJ whole genome shotgun (WGS) entry which is preliminary data.</text>
</comment>
<name>A0ABQ6N8A4_9STRA</name>
<organism evidence="2 3">
    <name type="scientific">Tetraparma gracilis</name>
    <dbReference type="NCBI Taxonomy" id="2962635"/>
    <lineage>
        <taxon>Eukaryota</taxon>
        <taxon>Sar</taxon>
        <taxon>Stramenopiles</taxon>
        <taxon>Ochrophyta</taxon>
        <taxon>Bolidophyceae</taxon>
        <taxon>Parmales</taxon>
        <taxon>Triparmaceae</taxon>
        <taxon>Tetraparma</taxon>
    </lineage>
</organism>
<evidence type="ECO:0000313" key="3">
    <source>
        <dbReference type="Proteomes" id="UP001165060"/>
    </source>
</evidence>
<feature type="domain" description="Helicase ATP-binding" evidence="1">
    <location>
        <begin position="21"/>
        <end position="189"/>
    </location>
</feature>
<dbReference type="Gene3D" id="3.40.50.300">
    <property type="entry name" value="P-loop containing nucleotide triphosphate hydrolases"/>
    <property type="match status" value="1"/>
</dbReference>
<dbReference type="InterPro" id="IPR011545">
    <property type="entry name" value="DEAD/DEAH_box_helicase_dom"/>
</dbReference>
<dbReference type="Pfam" id="PF00270">
    <property type="entry name" value="DEAD"/>
    <property type="match status" value="1"/>
</dbReference>
<dbReference type="PANTHER" id="PTHR18934">
    <property type="entry name" value="ATP-DEPENDENT RNA HELICASE"/>
    <property type="match status" value="1"/>
</dbReference>
<dbReference type="Proteomes" id="UP001165060">
    <property type="component" value="Unassembled WGS sequence"/>
</dbReference>
<evidence type="ECO:0000313" key="2">
    <source>
        <dbReference type="EMBL" id="GMI49924.1"/>
    </source>
</evidence>
<gene>
    <name evidence="2" type="ORF">TeGR_g970</name>
</gene>
<dbReference type="InterPro" id="IPR027417">
    <property type="entry name" value="P-loop_NTPase"/>
</dbReference>
<reference evidence="2 3" key="1">
    <citation type="journal article" date="2023" name="Commun. Biol.">
        <title>Genome analysis of Parmales, the sister group of diatoms, reveals the evolutionary specialization of diatoms from phago-mixotrophs to photoautotrophs.</title>
        <authorList>
            <person name="Ban H."/>
            <person name="Sato S."/>
            <person name="Yoshikawa S."/>
            <person name="Yamada K."/>
            <person name="Nakamura Y."/>
            <person name="Ichinomiya M."/>
            <person name="Sato N."/>
            <person name="Blanc-Mathieu R."/>
            <person name="Endo H."/>
            <person name="Kuwata A."/>
            <person name="Ogata H."/>
        </authorList>
    </citation>
    <scope>NUCLEOTIDE SEQUENCE [LARGE SCALE GENOMIC DNA]</scope>
</reference>
<accession>A0ABQ6N8A4</accession>
<protein>
    <recommendedName>
        <fullName evidence="1">Helicase ATP-binding domain-containing protein</fullName>
    </recommendedName>
</protein>
<dbReference type="SUPFAM" id="SSF52540">
    <property type="entry name" value="P-loop containing nucleoside triphosphate hydrolases"/>
    <property type="match status" value="1"/>
</dbReference>